<evidence type="ECO:0000313" key="15">
    <source>
        <dbReference type="Ensembl" id="ENSCHIP00010019157.1"/>
    </source>
</evidence>
<keyword evidence="8" id="KW-0446">Lipid-binding</keyword>
<dbReference type="Pfam" id="PF07281">
    <property type="entry name" value="INSIG"/>
    <property type="match status" value="2"/>
</dbReference>
<dbReference type="GO" id="GO:0032933">
    <property type="term" value="P:SREBP signaling pathway"/>
    <property type="evidence" value="ECO:0007669"/>
    <property type="project" value="TreeGrafter"/>
</dbReference>
<evidence type="ECO:0000256" key="2">
    <source>
        <dbReference type="ARBA" id="ARBA00007475"/>
    </source>
</evidence>
<evidence type="ECO:0000256" key="5">
    <source>
        <dbReference type="ARBA" id="ARBA00022824"/>
    </source>
</evidence>
<protein>
    <recommendedName>
        <fullName evidence="13">Insulin-induced gene protein</fullName>
    </recommendedName>
</protein>
<keyword evidence="10" id="KW-1207">Sterol metabolism</keyword>
<comment type="caution">
    <text evidence="13">Lacks conserved residue(s) required for the propagation of feature annotation.</text>
</comment>
<comment type="subcellular location">
    <subcellularLocation>
        <location evidence="1">Endoplasmic reticulum membrane</location>
        <topology evidence="1">Multi-pass membrane protein</topology>
    </subcellularLocation>
</comment>
<feature type="transmembrane region" description="Helical" evidence="13">
    <location>
        <begin position="318"/>
        <end position="338"/>
    </location>
</feature>
<keyword evidence="4 13" id="KW-0812">Transmembrane</keyword>
<name>A0A8C2QZ08_CAPHI</name>
<dbReference type="GO" id="GO:0032937">
    <property type="term" value="C:SREBP-SCAP-Insig complex"/>
    <property type="evidence" value="ECO:0007669"/>
    <property type="project" value="TreeGrafter"/>
</dbReference>
<dbReference type="PANTHER" id="PTHR15301:SF11">
    <property type="entry name" value="INSULIN-INDUCED GENE 1 PROTEIN"/>
    <property type="match status" value="1"/>
</dbReference>
<evidence type="ECO:0000256" key="13">
    <source>
        <dbReference type="RuleBase" id="RU241113"/>
    </source>
</evidence>
<evidence type="ECO:0000256" key="9">
    <source>
        <dbReference type="ARBA" id="ARBA00023136"/>
    </source>
</evidence>
<feature type="transmembrane region" description="Helical" evidence="13">
    <location>
        <begin position="263"/>
        <end position="280"/>
    </location>
</feature>
<dbReference type="GO" id="GO:0036316">
    <property type="term" value="P:SREBP-SCAP complex retention in endoplasmic reticulum"/>
    <property type="evidence" value="ECO:0007669"/>
    <property type="project" value="TreeGrafter"/>
</dbReference>
<evidence type="ECO:0000256" key="3">
    <source>
        <dbReference type="ARBA" id="ARBA00022548"/>
    </source>
</evidence>
<keyword evidence="5" id="KW-0256">Endoplasmic reticulum</keyword>
<organism evidence="15">
    <name type="scientific">Capra hircus</name>
    <name type="common">Goat</name>
    <dbReference type="NCBI Taxonomy" id="9925"/>
    <lineage>
        <taxon>Eukaryota</taxon>
        <taxon>Metazoa</taxon>
        <taxon>Chordata</taxon>
        <taxon>Craniata</taxon>
        <taxon>Vertebrata</taxon>
        <taxon>Euteleostomi</taxon>
        <taxon>Mammalia</taxon>
        <taxon>Eutheria</taxon>
        <taxon>Laurasiatheria</taxon>
        <taxon>Artiodactyla</taxon>
        <taxon>Ruminantia</taxon>
        <taxon>Pecora</taxon>
        <taxon>Bovidae</taxon>
        <taxon>Caprinae</taxon>
        <taxon>Capra</taxon>
    </lineage>
</organism>
<keyword evidence="6 13" id="KW-1133">Transmembrane helix</keyword>
<dbReference type="Ensembl" id="ENSCHIT00010026913.1">
    <property type="protein sequence ID" value="ENSCHIP00010019157.1"/>
    <property type="gene ID" value="ENSCHIG00010014031.1"/>
</dbReference>
<evidence type="ECO:0000256" key="8">
    <source>
        <dbReference type="ARBA" id="ARBA00023121"/>
    </source>
</evidence>
<reference evidence="15" key="1">
    <citation type="submission" date="2019-03" db="EMBL/GenBank/DDBJ databases">
        <title>Genome sequencing and reference-guided assembly of Black Bengal Goat (Capra hircus).</title>
        <authorList>
            <person name="Siddiki A.Z."/>
            <person name="Baten A."/>
            <person name="Billah M."/>
            <person name="Alam M.A.U."/>
            <person name="Shawrob K.S.M."/>
            <person name="Saha S."/>
            <person name="Chowdhury M."/>
            <person name="Rahman A.H."/>
            <person name="Stear M."/>
            <person name="Miah G."/>
            <person name="Das G.B."/>
            <person name="Hossain M.M."/>
            <person name="Kumkum M."/>
            <person name="Islam M.S."/>
            <person name="Mollah A.M."/>
            <person name="Ahsan A."/>
            <person name="Tusar F."/>
            <person name="Khan M.K.I."/>
        </authorList>
    </citation>
    <scope>NUCLEOTIDE SEQUENCE [LARGE SCALE GENOMIC DNA]</scope>
</reference>
<comment type="similarity">
    <text evidence="2 13">Belongs to the INSIG family.</text>
</comment>
<dbReference type="PANTHER" id="PTHR15301">
    <property type="entry name" value="INSULIN-INDUCED GENE 1"/>
    <property type="match status" value="1"/>
</dbReference>
<dbReference type="GO" id="GO:0006695">
    <property type="term" value="P:cholesterol biosynthetic process"/>
    <property type="evidence" value="ECO:0007669"/>
    <property type="project" value="TreeGrafter"/>
</dbReference>
<evidence type="ECO:0000256" key="4">
    <source>
        <dbReference type="ARBA" id="ARBA00022692"/>
    </source>
</evidence>
<feature type="transmembrane region" description="Helical" evidence="13">
    <location>
        <begin position="287"/>
        <end position="306"/>
    </location>
</feature>
<dbReference type="GO" id="GO:0008289">
    <property type="term" value="F:lipid binding"/>
    <property type="evidence" value="ECO:0007669"/>
    <property type="project" value="UniProtKB-KW"/>
</dbReference>
<feature type="transmembrane region" description="Helical" evidence="13">
    <location>
        <begin position="83"/>
        <end position="104"/>
    </location>
</feature>
<proteinExistence type="inferred from homology"/>
<evidence type="ECO:0000256" key="6">
    <source>
        <dbReference type="ARBA" id="ARBA00022989"/>
    </source>
</evidence>
<evidence type="ECO:0000256" key="7">
    <source>
        <dbReference type="ARBA" id="ARBA00023098"/>
    </source>
</evidence>
<feature type="region of interest" description="Disordered" evidence="14">
    <location>
        <begin position="43"/>
        <end position="73"/>
    </location>
</feature>
<comment type="function">
    <text evidence="13">Mediates feedback control of cholesterol synthesis.</text>
</comment>
<feature type="region of interest" description="Disordered" evidence="14">
    <location>
        <begin position="1"/>
        <end position="26"/>
    </location>
</feature>
<evidence type="ECO:0000256" key="14">
    <source>
        <dbReference type="SAM" id="MobiDB-lite"/>
    </source>
</evidence>
<comment type="subunit">
    <text evidence="12">Interacts with SCAP; interaction is direct and only takes place in the presence of sterols; it prevents interaction between SCAP and the coat protein complex II (COPII). Associates with the SCAP-SREBP complex (composed of SCAP and SREBF1/SREBP1 or SREBF2/SREBP2); association is mediated via its interaction with SCAP and only takes place in the presence of sterols. Interaction with SCAP is mutually exclusive with PAQR3. Interacts with HMGCR (via its SSD); the interaction, accelerated by sterols, leads to the recruitment of HMGCR to AMFR/gp78 for its ubiquitination by the sterol-mediated ERAD pathway. Interacts with AMFR/gp78 (via its membrane domain); the interaction recruits HMCR at the ER membrane for its ubiquitination and degradation by the sterol-mediated ERAD pathway. Interacts with SOAT2/ACAT2; leading to promote recruitment of AMFR/gp78 and subsequent ubiquitination of SOAT2/ACAT2. Interacts with RNF139. Interacts with RNF145.</text>
</comment>
<dbReference type="AlphaFoldDB" id="A0A8C2QZ08"/>
<dbReference type="GO" id="GO:0032869">
    <property type="term" value="P:cellular response to insulin stimulus"/>
    <property type="evidence" value="ECO:0007669"/>
    <property type="project" value="TreeGrafter"/>
</dbReference>
<evidence type="ECO:0000256" key="10">
    <source>
        <dbReference type="ARBA" id="ARBA00023166"/>
    </source>
</evidence>
<keyword evidence="7 13" id="KW-0443">Lipid metabolism</keyword>
<evidence type="ECO:0000256" key="12">
    <source>
        <dbReference type="ARBA" id="ARBA00049711"/>
    </source>
</evidence>
<keyword evidence="3 13" id="KW-0153">Cholesterol metabolism</keyword>
<keyword evidence="11 13" id="KW-0753">Steroid metabolism</keyword>
<evidence type="ECO:0000256" key="11">
    <source>
        <dbReference type="ARBA" id="ARBA00023221"/>
    </source>
</evidence>
<feature type="compositionally biased region" description="Basic residues" evidence="14">
    <location>
        <begin position="16"/>
        <end position="25"/>
    </location>
</feature>
<accession>A0A8C2QZ08</accession>
<evidence type="ECO:0000256" key="1">
    <source>
        <dbReference type="ARBA" id="ARBA00004477"/>
    </source>
</evidence>
<sequence>MPRLDDHLWRGPCAKGTKHRSHPRASARGLVAKAGEMINSSGSGPSLLAAHGAPGTDPTHGLQSTDVGGQGSSGHVNSWHHHLVQRSLVLFSVGVVLALVLNLLQVQRNVTLFPDEVIATIFSSAWWVPPCCGTAAVGPSRETPGAPCMPLKPGTWLTPPGLPPSQPPRAPVPLALAFSTLLRPGTLSLPSSKPSGNSEALESCVCEDSSRPHTVVGLLYPCIDSHLGEPHKFKREWASVMRCVAVFVGINHASAKLDFANNVQLSLTLAALSLGLWWTFDRSRSGLGLGITIAFLATLITQLLVYNGVYQYTSPDFLYIRSWLPCIFFSGGVTVGNIGRQLAMSSLPAAVGQRTLLTHIPAAAFQDGFLVSDISK</sequence>
<dbReference type="InterPro" id="IPR025929">
    <property type="entry name" value="INSIG_fam"/>
</dbReference>
<reference evidence="15" key="2">
    <citation type="submission" date="2025-08" db="UniProtKB">
        <authorList>
            <consortium name="Ensembl"/>
        </authorList>
    </citation>
    <scope>IDENTIFICATION</scope>
</reference>
<keyword evidence="9 13" id="KW-0472">Membrane</keyword>